<dbReference type="EMBL" id="CABFNP030001245">
    <property type="protein sequence ID" value="CAI6093407.1"/>
    <property type="molecule type" value="Genomic_DNA"/>
</dbReference>
<accession>A0AA35Q6F9</accession>
<feature type="region of interest" description="Disordered" evidence="1">
    <location>
        <begin position="1"/>
        <end position="22"/>
    </location>
</feature>
<evidence type="ECO:0000313" key="2">
    <source>
        <dbReference type="EMBL" id="CAI6093407.1"/>
    </source>
</evidence>
<comment type="caution">
    <text evidence="2">The sequence shown here is derived from an EMBL/GenBank/DDBJ whole genome shotgun (WGS) entry which is preliminary data.</text>
</comment>
<dbReference type="Proteomes" id="UP001160390">
    <property type="component" value="Unassembled WGS sequence"/>
</dbReference>
<gene>
    <name evidence="2" type="ORF">CCHLO57077_00000473</name>
</gene>
<evidence type="ECO:0000256" key="1">
    <source>
        <dbReference type="SAM" id="MobiDB-lite"/>
    </source>
</evidence>
<dbReference type="AlphaFoldDB" id="A0AA35Q6F9"/>
<sequence>MTLGGNAMSPSATIKAKKDGHGTIGADQSSELLDLAHQTELRDLWWLNKPTIVGVRSRKTECDRWRKEPVLLTVLKLEGEVKSWQKCLAPKETFLGCSSKLTAEAIGDSGPGLFLPRRPAQVPPLAGATMAGGKAGEAHGFRNPRWDMGWADFGRVGGQANNQANKIPFTIPQAGSADTQTLAQCQPVPQSPRPSPGCMTTPVHVQSEVVLAGGVG</sequence>
<evidence type="ECO:0000313" key="3">
    <source>
        <dbReference type="Proteomes" id="UP001160390"/>
    </source>
</evidence>
<organism evidence="2 3">
    <name type="scientific">Clonostachys chloroleuca</name>
    <dbReference type="NCBI Taxonomy" id="1926264"/>
    <lineage>
        <taxon>Eukaryota</taxon>
        <taxon>Fungi</taxon>
        <taxon>Dikarya</taxon>
        <taxon>Ascomycota</taxon>
        <taxon>Pezizomycotina</taxon>
        <taxon>Sordariomycetes</taxon>
        <taxon>Hypocreomycetidae</taxon>
        <taxon>Hypocreales</taxon>
        <taxon>Bionectriaceae</taxon>
        <taxon>Clonostachys</taxon>
    </lineage>
</organism>
<keyword evidence="3" id="KW-1185">Reference proteome</keyword>
<reference evidence="2" key="1">
    <citation type="submission" date="2023-01" db="EMBL/GenBank/DDBJ databases">
        <authorList>
            <person name="Piombo E."/>
        </authorList>
    </citation>
    <scope>NUCLEOTIDE SEQUENCE</scope>
</reference>
<name>A0AA35Q6F9_9HYPO</name>
<protein>
    <submittedName>
        <fullName evidence="2">Uncharacterized protein</fullName>
    </submittedName>
</protein>
<proteinExistence type="predicted"/>